<dbReference type="OrthoDB" id="6123456at2759"/>
<dbReference type="EMBL" id="CAJPWZ010002017">
    <property type="protein sequence ID" value="CAG2229227.1"/>
    <property type="molecule type" value="Genomic_DNA"/>
</dbReference>
<evidence type="ECO:0000313" key="3">
    <source>
        <dbReference type="EMBL" id="CAG2229227.1"/>
    </source>
</evidence>
<feature type="binding site" evidence="1">
    <location>
        <position position="505"/>
    </location>
    <ligand>
        <name>Zn(2+)</name>
        <dbReference type="ChEBI" id="CHEBI:29105"/>
        <label>2</label>
    </ligand>
</feature>
<dbReference type="Gene3D" id="3.30.40.10">
    <property type="entry name" value="Zinc/RING finger domain, C3HC4 (zinc finger)"/>
    <property type="match status" value="1"/>
</dbReference>
<dbReference type="InterPro" id="IPR011011">
    <property type="entry name" value="Znf_FYVE_PHD"/>
</dbReference>
<name>A0A8S3TFR2_MYTED</name>
<keyword evidence="1" id="KW-0862">Zinc</keyword>
<feature type="binding site" evidence="1">
    <location>
        <position position="509"/>
    </location>
    <ligand>
        <name>Zn(2+)</name>
        <dbReference type="ChEBI" id="CHEBI:29105"/>
        <label>2</label>
    </ligand>
</feature>
<evidence type="ECO:0000313" key="4">
    <source>
        <dbReference type="Proteomes" id="UP000683360"/>
    </source>
</evidence>
<dbReference type="SUPFAM" id="SSF57903">
    <property type="entry name" value="FYVE/PHD zinc finger"/>
    <property type="match status" value="1"/>
</dbReference>
<feature type="binding site" evidence="1">
    <location>
        <position position="487"/>
    </location>
    <ligand>
        <name>Zn(2+)</name>
        <dbReference type="ChEBI" id="CHEBI:29105"/>
        <label>1</label>
    </ligand>
</feature>
<comment type="caution">
    <text evidence="3">The sequence shown here is derived from an EMBL/GenBank/DDBJ whole genome shotgun (WGS) entry which is preliminary data.</text>
</comment>
<proteinExistence type="predicted"/>
<dbReference type="PANTHER" id="PTHR10333">
    <property type="entry name" value="INHIBITOR OF GROWTH PROTEIN"/>
    <property type="match status" value="1"/>
</dbReference>
<feature type="binding site" evidence="1">
    <location>
        <position position="459"/>
    </location>
    <ligand>
        <name>Zn(2+)</name>
        <dbReference type="ChEBI" id="CHEBI:29105"/>
        <label>1</label>
    </ligand>
</feature>
<protein>
    <recommendedName>
        <fullName evidence="2">DUF6589 domain-containing protein</fullName>
    </recommendedName>
</protein>
<organism evidence="3 4">
    <name type="scientific">Mytilus edulis</name>
    <name type="common">Blue mussel</name>
    <dbReference type="NCBI Taxonomy" id="6550"/>
    <lineage>
        <taxon>Eukaryota</taxon>
        <taxon>Metazoa</taxon>
        <taxon>Spiralia</taxon>
        <taxon>Lophotrochozoa</taxon>
        <taxon>Mollusca</taxon>
        <taxon>Bivalvia</taxon>
        <taxon>Autobranchia</taxon>
        <taxon>Pteriomorphia</taxon>
        <taxon>Mytilida</taxon>
        <taxon>Mytiloidea</taxon>
        <taxon>Mytilidae</taxon>
        <taxon>Mytilinae</taxon>
        <taxon>Mytilus</taxon>
    </lineage>
</organism>
<accession>A0A8S3TFR2</accession>
<dbReference type="GO" id="GO:0046872">
    <property type="term" value="F:metal ion binding"/>
    <property type="evidence" value="ECO:0007669"/>
    <property type="project" value="UniProtKB-KW"/>
</dbReference>
<sequence>MKVVGEEVQKEMRILYKNRLASNLGRPFSADNVKAFSWRNIIQETQELCPFLINAVSSALNMKTELQRDESFNWDHHRDRHPQKVPKDLPVVPSNEFNSSLATQCLSVCMLKEKINKMYQFQTYITTDITNESMETIPYTESDEDEVEPLRDNLNLREDDGVVPLVELPAPPGYTICWDNVGKHTTARHQSRDSKNVMHNWALAYMAENRIPTVNLSNNETKSAIDIPVASFLPSKEDFKQLKDRMAVMVERVISKYLVKCKEDKEAAFPPIQHEEWEKSTRKSKIINIGVIDENPSSTHGVIKILEKLHAYVPSSEEKVFPLISWGDALSCERHNDAHNIRSNSNNERDRLEGFEPGIQEFHKRMLLLQDTMNKLFVGASANLKGTLTYLRNVFNHRGVKKDVSESFNKVHEFLEFVTEGYQRTDKYDLSKQIIETVWVEPDMEALVKGGKRKGYCLCEDESDIPNADEPMVGCENQECPRGEWFHLSCDDMDALPDEDEKWFCSSNCRAISTNTSEDVDHKFEYTKAVMFEGLGHLARRDAIRENDGPALISNWKVDMVSFHNHHHPKYFILGHRLIAGVSGWLPDRLRQDLIWNRTVNYRGGQSNNIEMDMMNEFLNREFKDRIGSSASSLTANVLKRHSILAGGIGQDIDKIYQYNVSSRSTDYHSTGTKRNNTADIEYFVNLLQKEKVVEPMGGRNFSSHPDIMHQCIIKSPSVLITKIVSHCIKLEKRKNLVVNS</sequence>
<feature type="binding site" evidence="1">
    <location>
        <position position="475"/>
    </location>
    <ligand>
        <name>Zn(2+)</name>
        <dbReference type="ChEBI" id="CHEBI:29105"/>
        <label>2</label>
    </ligand>
</feature>
<dbReference type="InterPro" id="IPR046496">
    <property type="entry name" value="DUF6589"/>
</dbReference>
<reference evidence="3" key="1">
    <citation type="submission" date="2021-03" db="EMBL/GenBank/DDBJ databases">
        <authorList>
            <person name="Bekaert M."/>
        </authorList>
    </citation>
    <scope>NUCLEOTIDE SEQUENCE</scope>
</reference>
<keyword evidence="4" id="KW-1185">Reference proteome</keyword>
<dbReference type="Pfam" id="PF20231">
    <property type="entry name" value="DUF6589"/>
    <property type="match status" value="1"/>
</dbReference>
<dbReference type="InterPro" id="IPR028651">
    <property type="entry name" value="ING_fam"/>
</dbReference>
<dbReference type="InterPro" id="IPR013083">
    <property type="entry name" value="Znf_RING/FYVE/PHD"/>
</dbReference>
<feature type="binding site" evidence="1">
    <location>
        <position position="457"/>
    </location>
    <ligand>
        <name>Zn(2+)</name>
        <dbReference type="ChEBI" id="CHEBI:29105"/>
        <label>1</label>
    </ligand>
</feature>
<feature type="domain" description="DUF6589" evidence="2">
    <location>
        <begin position="231"/>
        <end position="645"/>
    </location>
</feature>
<keyword evidence="1" id="KW-0479">Metal-binding</keyword>
<evidence type="ECO:0000256" key="1">
    <source>
        <dbReference type="PIRSR" id="PIRSR628651-51"/>
    </source>
</evidence>
<dbReference type="AlphaFoldDB" id="A0A8S3TFR2"/>
<dbReference type="Proteomes" id="UP000683360">
    <property type="component" value="Unassembled WGS sequence"/>
</dbReference>
<gene>
    <name evidence="3" type="ORF">MEDL_42129</name>
</gene>
<evidence type="ECO:0000259" key="2">
    <source>
        <dbReference type="Pfam" id="PF20231"/>
    </source>
</evidence>
<feature type="binding site" evidence="1">
    <location>
        <position position="480"/>
    </location>
    <ligand>
        <name>Zn(2+)</name>
        <dbReference type="ChEBI" id="CHEBI:29105"/>
        <label>2</label>
    </ligand>
</feature>
<feature type="binding site" evidence="1">
    <location>
        <position position="490"/>
    </location>
    <ligand>
        <name>Zn(2+)</name>
        <dbReference type="ChEBI" id="CHEBI:29105"/>
        <label>1</label>
    </ligand>
</feature>